<keyword evidence="4 5" id="KW-0413">Isomerase</keyword>
<evidence type="ECO:0000256" key="3">
    <source>
        <dbReference type="ARBA" id="ARBA00022694"/>
    </source>
</evidence>
<dbReference type="Proteomes" id="UP000234198">
    <property type="component" value="Unassembled WGS sequence"/>
</dbReference>
<evidence type="ECO:0000259" key="7">
    <source>
        <dbReference type="Pfam" id="PF16198"/>
    </source>
</evidence>
<dbReference type="SUPFAM" id="SSF55120">
    <property type="entry name" value="Pseudouridine synthase"/>
    <property type="match status" value="1"/>
</dbReference>
<dbReference type="NCBIfam" id="TIGR00431">
    <property type="entry name" value="TruB"/>
    <property type="match status" value="1"/>
</dbReference>
<evidence type="ECO:0000313" key="9">
    <source>
        <dbReference type="Proteomes" id="UP000234198"/>
    </source>
</evidence>
<organism evidence="8 9">
    <name type="scientific">Schaalia odontolytica</name>
    <dbReference type="NCBI Taxonomy" id="1660"/>
    <lineage>
        <taxon>Bacteria</taxon>
        <taxon>Bacillati</taxon>
        <taxon>Actinomycetota</taxon>
        <taxon>Actinomycetes</taxon>
        <taxon>Actinomycetales</taxon>
        <taxon>Actinomycetaceae</taxon>
        <taxon>Schaalia</taxon>
    </lineage>
</organism>
<dbReference type="GO" id="GO:0003723">
    <property type="term" value="F:RNA binding"/>
    <property type="evidence" value="ECO:0007669"/>
    <property type="project" value="InterPro"/>
</dbReference>
<accession>A0A2I1I016</accession>
<sequence>MGLTLMARRPDNPRPGLLVIDKPQGLTSHDVVSRVRRLAHTRKVGHGGTLDPMATGVLVIGIGKATKLLTWVSGHSKEYRATIRFGVATNTDDAEGVATEAVGCASLSEEQLEAALAPLRGDIMQVPSTVSAIKVNGKRAYALARAGEDVELAARPVRISRLEVLSPPRPVECVLEESDADNAPDEQVPSGPVRVVDVDVVVECSSGTYVRALARDAGEALGVGAHLTALCRTRVGDVPLETAMTLEELSAAVGAATPEGEVDAEPVLPLVPLGEAARTMFPSLLLSDAEAGAFAHGQAPRRSRDELAQWAVEAGYCPQSTPEEEAAPIAAVAPDGTVLGLLRIDGTRLRTVLVF</sequence>
<keyword evidence="3 5" id="KW-0819">tRNA processing</keyword>
<feature type="active site" description="Nucleophile" evidence="5">
    <location>
        <position position="51"/>
    </location>
</feature>
<dbReference type="CDD" id="cd02573">
    <property type="entry name" value="PseudoU_synth_EcTruB"/>
    <property type="match status" value="1"/>
</dbReference>
<gene>
    <name evidence="5" type="primary">truB</name>
    <name evidence="8" type="ORF">CYJ22_05085</name>
</gene>
<dbReference type="PANTHER" id="PTHR13767">
    <property type="entry name" value="TRNA-PSEUDOURIDINE SYNTHASE"/>
    <property type="match status" value="1"/>
</dbReference>
<proteinExistence type="inferred from homology"/>
<comment type="catalytic activity">
    <reaction evidence="1 5">
        <text>uridine(55) in tRNA = pseudouridine(55) in tRNA</text>
        <dbReference type="Rhea" id="RHEA:42532"/>
        <dbReference type="Rhea" id="RHEA-COMP:10101"/>
        <dbReference type="Rhea" id="RHEA-COMP:10102"/>
        <dbReference type="ChEBI" id="CHEBI:65314"/>
        <dbReference type="ChEBI" id="CHEBI:65315"/>
        <dbReference type="EC" id="5.4.99.25"/>
    </reaction>
</comment>
<dbReference type="GO" id="GO:0160148">
    <property type="term" value="F:tRNA pseudouridine(55) synthase activity"/>
    <property type="evidence" value="ECO:0007669"/>
    <property type="project" value="UniProtKB-EC"/>
</dbReference>
<dbReference type="Pfam" id="PF01509">
    <property type="entry name" value="TruB_N"/>
    <property type="match status" value="1"/>
</dbReference>
<dbReference type="EMBL" id="PKKM01000006">
    <property type="protein sequence ID" value="PKY64448.1"/>
    <property type="molecule type" value="Genomic_DNA"/>
</dbReference>
<evidence type="ECO:0000313" key="8">
    <source>
        <dbReference type="EMBL" id="PKY64448.1"/>
    </source>
</evidence>
<dbReference type="InterPro" id="IPR036974">
    <property type="entry name" value="PUA_sf"/>
</dbReference>
<dbReference type="GO" id="GO:0031119">
    <property type="term" value="P:tRNA pseudouridine synthesis"/>
    <property type="evidence" value="ECO:0007669"/>
    <property type="project" value="UniProtKB-UniRule"/>
</dbReference>
<comment type="caution">
    <text evidence="8">The sequence shown here is derived from an EMBL/GenBank/DDBJ whole genome shotgun (WGS) entry which is preliminary data.</text>
</comment>
<feature type="domain" description="Pseudouridine synthase II N-terminal" evidence="6">
    <location>
        <begin position="36"/>
        <end position="210"/>
    </location>
</feature>
<dbReference type="Gene3D" id="2.30.130.10">
    <property type="entry name" value="PUA domain"/>
    <property type="match status" value="1"/>
</dbReference>
<dbReference type="GO" id="GO:1990481">
    <property type="term" value="P:mRNA pseudouridine synthesis"/>
    <property type="evidence" value="ECO:0007669"/>
    <property type="project" value="TreeGrafter"/>
</dbReference>
<evidence type="ECO:0000256" key="4">
    <source>
        <dbReference type="ARBA" id="ARBA00023235"/>
    </source>
</evidence>
<comment type="function">
    <text evidence="5">Responsible for synthesis of pseudouridine from uracil-55 in the psi GC loop of transfer RNAs.</text>
</comment>
<feature type="domain" description="tRNA pseudouridylate synthase B C-terminal" evidence="7">
    <location>
        <begin position="211"/>
        <end position="255"/>
    </location>
</feature>
<name>A0A2I1I016_9ACTO</name>
<protein>
    <recommendedName>
        <fullName evidence="5">tRNA pseudouridine synthase B</fullName>
        <ecNumber evidence="5">5.4.99.25</ecNumber>
    </recommendedName>
    <alternativeName>
        <fullName evidence="5">tRNA pseudouridine(55) synthase</fullName>
        <shortName evidence="5">Psi55 synthase</shortName>
    </alternativeName>
    <alternativeName>
        <fullName evidence="5">tRNA pseudouridylate synthase</fullName>
    </alternativeName>
    <alternativeName>
        <fullName evidence="5">tRNA-uridine isomerase</fullName>
    </alternativeName>
</protein>
<dbReference type="InterPro" id="IPR002501">
    <property type="entry name" value="PsdUridine_synth_N"/>
</dbReference>
<dbReference type="HAMAP" id="MF_01080">
    <property type="entry name" value="TruB_bact"/>
    <property type="match status" value="1"/>
</dbReference>
<dbReference type="InterPro" id="IPR032819">
    <property type="entry name" value="TruB_C"/>
</dbReference>
<evidence type="ECO:0000256" key="2">
    <source>
        <dbReference type="ARBA" id="ARBA00005642"/>
    </source>
</evidence>
<dbReference type="InterPro" id="IPR014780">
    <property type="entry name" value="tRNA_psdUridine_synth_TruB"/>
</dbReference>
<evidence type="ECO:0000256" key="1">
    <source>
        <dbReference type="ARBA" id="ARBA00000385"/>
    </source>
</evidence>
<dbReference type="InterPro" id="IPR020103">
    <property type="entry name" value="PsdUridine_synth_cat_dom_sf"/>
</dbReference>
<evidence type="ECO:0000256" key="5">
    <source>
        <dbReference type="HAMAP-Rule" id="MF_01080"/>
    </source>
</evidence>
<dbReference type="Gene3D" id="3.30.2350.10">
    <property type="entry name" value="Pseudouridine synthase"/>
    <property type="match status" value="1"/>
</dbReference>
<dbReference type="AlphaFoldDB" id="A0A2I1I016"/>
<reference evidence="8 9" key="1">
    <citation type="submission" date="2017-12" db="EMBL/GenBank/DDBJ databases">
        <title>Phylogenetic diversity of female urinary microbiome.</title>
        <authorList>
            <person name="Thomas-White K."/>
            <person name="Wolfe A.J."/>
        </authorList>
    </citation>
    <scope>NUCLEOTIDE SEQUENCE [LARGE SCALE GENOMIC DNA]</scope>
    <source>
        <strain evidence="8 9">UMB0018</strain>
    </source>
</reference>
<dbReference type="PANTHER" id="PTHR13767:SF2">
    <property type="entry name" value="PSEUDOURIDYLATE SYNTHASE TRUB1"/>
    <property type="match status" value="1"/>
</dbReference>
<comment type="similarity">
    <text evidence="2 5">Belongs to the pseudouridine synthase TruB family. Type 1 subfamily.</text>
</comment>
<evidence type="ECO:0000259" key="6">
    <source>
        <dbReference type="Pfam" id="PF01509"/>
    </source>
</evidence>
<dbReference type="Pfam" id="PF16198">
    <property type="entry name" value="TruB_C_2"/>
    <property type="match status" value="1"/>
</dbReference>
<dbReference type="EC" id="5.4.99.25" evidence="5"/>